<keyword evidence="5" id="KW-0732">Signal</keyword>
<evidence type="ECO:0000256" key="3">
    <source>
        <dbReference type="ARBA" id="ARBA00022723"/>
    </source>
</evidence>
<evidence type="ECO:0000259" key="6">
    <source>
        <dbReference type="Pfam" id="PF00174"/>
    </source>
</evidence>
<dbReference type="GO" id="GO:0020037">
    <property type="term" value="F:heme binding"/>
    <property type="evidence" value="ECO:0007669"/>
    <property type="project" value="TreeGrafter"/>
</dbReference>
<feature type="chain" id="PRO_5014821240" evidence="5">
    <location>
        <begin position="29"/>
        <end position="408"/>
    </location>
</feature>
<dbReference type="CDD" id="cd02110">
    <property type="entry name" value="SO_family_Moco_dimer"/>
    <property type="match status" value="1"/>
</dbReference>
<dbReference type="Pfam" id="PF00174">
    <property type="entry name" value="Oxidored_molyb"/>
    <property type="match status" value="1"/>
</dbReference>
<comment type="caution">
    <text evidence="8">The sequence shown here is derived from an EMBL/GenBank/DDBJ whole genome shotgun (WGS) entry which is preliminary data.</text>
</comment>
<accession>A0A2N7BMT6</accession>
<organism evidence="8 9">
    <name type="scientific">Vibrio lentus</name>
    <dbReference type="NCBI Taxonomy" id="136468"/>
    <lineage>
        <taxon>Bacteria</taxon>
        <taxon>Pseudomonadati</taxon>
        <taxon>Pseudomonadota</taxon>
        <taxon>Gammaproteobacteria</taxon>
        <taxon>Vibrionales</taxon>
        <taxon>Vibrionaceae</taxon>
        <taxon>Vibrio</taxon>
    </lineage>
</organism>
<gene>
    <name evidence="8" type="ORF">BCV30_14315</name>
</gene>
<dbReference type="EMBL" id="MCSI01000150">
    <property type="protein sequence ID" value="PME59392.1"/>
    <property type="molecule type" value="Genomic_DNA"/>
</dbReference>
<comment type="cofactor">
    <cofactor evidence="1">
        <name>Mo-molybdopterin</name>
        <dbReference type="ChEBI" id="CHEBI:71302"/>
    </cofactor>
</comment>
<evidence type="ECO:0000256" key="5">
    <source>
        <dbReference type="SAM" id="SignalP"/>
    </source>
</evidence>
<dbReference type="PRINTS" id="PR00407">
    <property type="entry name" value="EUMOPTERIN"/>
</dbReference>
<dbReference type="InterPro" id="IPR005066">
    <property type="entry name" value="MoCF_OxRdtse_dimer"/>
</dbReference>
<feature type="domain" description="Oxidoreductase molybdopterin-binding" evidence="6">
    <location>
        <begin position="95"/>
        <end position="262"/>
    </location>
</feature>
<dbReference type="Proteomes" id="UP000235778">
    <property type="component" value="Unassembled WGS sequence"/>
</dbReference>
<dbReference type="GO" id="GO:0006790">
    <property type="term" value="P:sulfur compound metabolic process"/>
    <property type="evidence" value="ECO:0007669"/>
    <property type="project" value="TreeGrafter"/>
</dbReference>
<evidence type="ECO:0000256" key="4">
    <source>
        <dbReference type="ARBA" id="ARBA00023002"/>
    </source>
</evidence>
<dbReference type="InterPro" id="IPR008335">
    <property type="entry name" value="Mopterin_OxRdtase_euk"/>
</dbReference>
<keyword evidence="3" id="KW-0479">Metal-binding</keyword>
<dbReference type="PANTHER" id="PTHR19372:SF7">
    <property type="entry name" value="SULFITE OXIDASE, MITOCHONDRIAL"/>
    <property type="match status" value="1"/>
</dbReference>
<dbReference type="SUPFAM" id="SSF81296">
    <property type="entry name" value="E set domains"/>
    <property type="match status" value="1"/>
</dbReference>
<dbReference type="InterPro" id="IPR000572">
    <property type="entry name" value="OxRdtase_Mopterin-bd_dom"/>
</dbReference>
<dbReference type="GO" id="GO:0030151">
    <property type="term" value="F:molybdenum ion binding"/>
    <property type="evidence" value="ECO:0007669"/>
    <property type="project" value="InterPro"/>
</dbReference>
<dbReference type="PROSITE" id="PS51318">
    <property type="entry name" value="TAT"/>
    <property type="match status" value="1"/>
</dbReference>
<reference evidence="9" key="1">
    <citation type="submission" date="2016-07" db="EMBL/GenBank/DDBJ databases">
        <title>Nontailed viruses are major unrecognized killers of bacteria in the ocean.</title>
        <authorList>
            <person name="Kauffman K."/>
            <person name="Hussain F."/>
            <person name="Yang J."/>
            <person name="Arevalo P."/>
            <person name="Brown J."/>
            <person name="Cutler M."/>
            <person name="Kelly L."/>
            <person name="Polz M.F."/>
        </authorList>
    </citation>
    <scope>NUCLEOTIDE SEQUENCE [LARGE SCALE GENOMIC DNA]</scope>
    <source>
        <strain evidence="9">10N.286.55.C1</strain>
    </source>
</reference>
<keyword evidence="2" id="KW-0500">Molybdenum</keyword>
<evidence type="ECO:0000313" key="8">
    <source>
        <dbReference type="EMBL" id="PME59392.1"/>
    </source>
</evidence>
<dbReference type="InterPro" id="IPR006311">
    <property type="entry name" value="TAT_signal"/>
</dbReference>
<dbReference type="GO" id="GO:0008482">
    <property type="term" value="F:sulfite oxidase activity"/>
    <property type="evidence" value="ECO:0007669"/>
    <property type="project" value="TreeGrafter"/>
</dbReference>
<dbReference type="Gene3D" id="2.60.40.650">
    <property type="match status" value="1"/>
</dbReference>
<evidence type="ECO:0000259" key="7">
    <source>
        <dbReference type="Pfam" id="PF03404"/>
    </source>
</evidence>
<dbReference type="GO" id="GO:0043546">
    <property type="term" value="F:molybdopterin cofactor binding"/>
    <property type="evidence" value="ECO:0007669"/>
    <property type="project" value="TreeGrafter"/>
</dbReference>
<proteinExistence type="predicted"/>
<dbReference type="InterPro" id="IPR036374">
    <property type="entry name" value="OxRdtase_Mopterin-bd_sf"/>
</dbReference>
<dbReference type="SUPFAM" id="SSF56524">
    <property type="entry name" value="Oxidoreductase molybdopterin-binding domain"/>
    <property type="match status" value="1"/>
</dbReference>
<dbReference type="AlphaFoldDB" id="A0A2N7BMT6"/>
<name>A0A2N7BMT6_9VIBR</name>
<sequence>MSLDRRQFLKAALSATAVSALPVSWVFAANRPEDLAALDINALTWAKAEDLPDYYTVLNTNPLNAYPPESMLAPAVTPADVPFVRWNGLMPDFEEMDPETWTFEVKGESVKESKTYTLAELKSKFKHHTQSLVLECGGNSRNNFYPSTKGNQWSNAGVYCSQWTGVLLSDVLKDCGIKDDAVYVGNHGFDKHLSGKGEAISRGVPIAAAMNDNALIAWEMNGEPIPYLHGFPLRTVFGGRPASVSQKCTTGISIRNKIHDGHKMAAPAYQVPKHPIAPGEKVDNKDFRIIEEMIVKSLITTPKSGTEFSLGKKVTVSGHAWAGLRTVEKLQVSYDYGTTWHDAKLNRPVNKGAWQQWEADLKLPMTGYYEIWAKATDSEGDSQPVVQPQWNPKGYLFNGCHRIAVRVS</sequence>
<dbReference type="Gene3D" id="3.90.420.10">
    <property type="entry name" value="Oxidoreductase, molybdopterin-binding domain"/>
    <property type="match status" value="1"/>
</dbReference>
<dbReference type="Pfam" id="PF03404">
    <property type="entry name" value="Mo-co_dimer"/>
    <property type="match status" value="1"/>
</dbReference>
<evidence type="ECO:0000313" key="9">
    <source>
        <dbReference type="Proteomes" id="UP000235778"/>
    </source>
</evidence>
<feature type="signal peptide" evidence="5">
    <location>
        <begin position="1"/>
        <end position="28"/>
    </location>
</feature>
<evidence type="ECO:0000256" key="1">
    <source>
        <dbReference type="ARBA" id="ARBA00001924"/>
    </source>
</evidence>
<protein>
    <submittedName>
        <fullName evidence="8">Molybdopterin containing oxidoreductase</fullName>
    </submittedName>
</protein>
<keyword evidence="4" id="KW-0560">Oxidoreductase</keyword>
<evidence type="ECO:0000256" key="2">
    <source>
        <dbReference type="ARBA" id="ARBA00022505"/>
    </source>
</evidence>
<dbReference type="InterPro" id="IPR014756">
    <property type="entry name" value="Ig_E-set"/>
</dbReference>
<dbReference type="RefSeq" id="WP_102266162.1">
    <property type="nucleotide sequence ID" value="NZ_MCSH01000015.1"/>
</dbReference>
<feature type="domain" description="Moybdenum cofactor oxidoreductase dimerisation" evidence="7">
    <location>
        <begin position="289"/>
        <end position="407"/>
    </location>
</feature>
<dbReference type="PANTHER" id="PTHR19372">
    <property type="entry name" value="SULFITE REDUCTASE"/>
    <property type="match status" value="1"/>
</dbReference>